<evidence type="ECO:0000313" key="5">
    <source>
        <dbReference type="Proteomes" id="UP000087171"/>
    </source>
</evidence>
<dbReference type="InterPro" id="IPR030184">
    <property type="entry name" value="WAT1-related"/>
</dbReference>
<dbReference type="GO" id="GO:0022857">
    <property type="term" value="F:transmembrane transporter activity"/>
    <property type="evidence" value="ECO:0007669"/>
    <property type="project" value="InterPro"/>
</dbReference>
<keyword evidence="2 4" id="KW-1133">Transmembrane helix</keyword>
<proteinExistence type="predicted"/>
<dbReference type="PANTHER" id="PTHR31218">
    <property type="entry name" value="WAT1-RELATED PROTEIN"/>
    <property type="match status" value="1"/>
</dbReference>
<evidence type="ECO:0000256" key="1">
    <source>
        <dbReference type="ARBA" id="ARBA00022692"/>
    </source>
</evidence>
<sequence>MIIVTEFATTPTNRKLVAVNRLEVVDVKNPRGLAKIFGTVLSLIGALIMILYKGHTIQSLKSSSFHIGGKMAHSNWIKGSILTVVSCILWSLWFILQLDIVTAWNQFPILSNILFWGNNFSGSILGVLIVIMGLYLLLWGKESDRDYKSQRSFPAHTEEKECKTQIKTSV</sequence>
<protein>
    <submittedName>
        <fullName evidence="6">WAT1-related protein At4g08300-like</fullName>
    </submittedName>
</protein>
<name>A0A1S3E1U4_CICAR</name>
<evidence type="ECO:0000256" key="2">
    <source>
        <dbReference type="ARBA" id="ARBA00022989"/>
    </source>
</evidence>
<reference evidence="6" key="2">
    <citation type="submission" date="2025-08" db="UniProtKB">
        <authorList>
            <consortium name="RefSeq"/>
        </authorList>
    </citation>
    <scope>IDENTIFICATION</scope>
    <source>
        <tissue evidence="6">Etiolated seedlings</tissue>
    </source>
</reference>
<dbReference type="Proteomes" id="UP000087171">
    <property type="component" value="Chromosome Ca4"/>
</dbReference>
<reference evidence="5" key="1">
    <citation type="journal article" date="2013" name="Nat. Biotechnol.">
        <title>Draft genome sequence of chickpea (Cicer arietinum) provides a resource for trait improvement.</title>
        <authorList>
            <person name="Varshney R.K."/>
            <person name="Song C."/>
            <person name="Saxena R.K."/>
            <person name="Azam S."/>
            <person name="Yu S."/>
            <person name="Sharpe A.G."/>
            <person name="Cannon S."/>
            <person name="Baek J."/>
            <person name="Rosen B.D."/>
            <person name="Tar'an B."/>
            <person name="Millan T."/>
            <person name="Zhang X."/>
            <person name="Ramsay L.D."/>
            <person name="Iwata A."/>
            <person name="Wang Y."/>
            <person name="Nelson W."/>
            <person name="Farmer A.D."/>
            <person name="Gaur P.M."/>
            <person name="Soderlund C."/>
            <person name="Penmetsa R.V."/>
            <person name="Xu C."/>
            <person name="Bharti A.K."/>
            <person name="He W."/>
            <person name="Winter P."/>
            <person name="Zhao S."/>
            <person name="Hane J.K."/>
            <person name="Carrasquilla-Garcia N."/>
            <person name="Condie J.A."/>
            <person name="Upadhyaya H.D."/>
            <person name="Luo M.C."/>
            <person name="Thudi M."/>
            <person name="Gowda C.L."/>
            <person name="Singh N.P."/>
            <person name="Lichtenzveig J."/>
            <person name="Gali K.K."/>
            <person name="Rubio J."/>
            <person name="Nadarajan N."/>
            <person name="Dolezel J."/>
            <person name="Bansal K.C."/>
            <person name="Xu X."/>
            <person name="Edwards D."/>
            <person name="Zhang G."/>
            <person name="Kahl G."/>
            <person name="Gil J."/>
            <person name="Singh K.B."/>
            <person name="Datta S.K."/>
            <person name="Jackson S.A."/>
            <person name="Wang J."/>
            <person name="Cook D.R."/>
        </authorList>
    </citation>
    <scope>NUCLEOTIDE SEQUENCE [LARGE SCALE GENOMIC DNA]</scope>
    <source>
        <strain evidence="5">cv. CDC Frontier</strain>
    </source>
</reference>
<accession>A0A1S3E1U4</accession>
<keyword evidence="5" id="KW-1185">Reference proteome</keyword>
<feature type="transmembrane region" description="Helical" evidence="4">
    <location>
        <begin position="116"/>
        <end position="138"/>
    </location>
</feature>
<feature type="transmembrane region" description="Helical" evidence="4">
    <location>
        <begin position="36"/>
        <end position="54"/>
    </location>
</feature>
<organism evidence="5 6">
    <name type="scientific">Cicer arietinum</name>
    <name type="common">Chickpea</name>
    <name type="synonym">Garbanzo</name>
    <dbReference type="NCBI Taxonomy" id="3827"/>
    <lineage>
        <taxon>Eukaryota</taxon>
        <taxon>Viridiplantae</taxon>
        <taxon>Streptophyta</taxon>
        <taxon>Embryophyta</taxon>
        <taxon>Tracheophyta</taxon>
        <taxon>Spermatophyta</taxon>
        <taxon>Magnoliopsida</taxon>
        <taxon>eudicotyledons</taxon>
        <taxon>Gunneridae</taxon>
        <taxon>Pentapetalae</taxon>
        <taxon>rosids</taxon>
        <taxon>fabids</taxon>
        <taxon>Fabales</taxon>
        <taxon>Fabaceae</taxon>
        <taxon>Papilionoideae</taxon>
        <taxon>50 kb inversion clade</taxon>
        <taxon>NPAAA clade</taxon>
        <taxon>Hologalegina</taxon>
        <taxon>IRL clade</taxon>
        <taxon>Cicereae</taxon>
        <taxon>Cicer</taxon>
    </lineage>
</organism>
<dbReference type="AlphaFoldDB" id="A0A1S3E1U4"/>
<dbReference type="RefSeq" id="XP_012569752.1">
    <property type="nucleotide sequence ID" value="XM_012714298.1"/>
</dbReference>
<evidence type="ECO:0000313" key="6">
    <source>
        <dbReference type="RefSeq" id="XP_012569752.1"/>
    </source>
</evidence>
<keyword evidence="1 4" id="KW-0812">Transmembrane</keyword>
<gene>
    <name evidence="6" type="primary">LOC101504468</name>
</gene>
<feature type="transmembrane region" description="Helical" evidence="4">
    <location>
        <begin position="75"/>
        <end position="96"/>
    </location>
</feature>
<evidence type="ECO:0000256" key="4">
    <source>
        <dbReference type="SAM" id="Phobius"/>
    </source>
</evidence>
<evidence type="ECO:0000256" key="3">
    <source>
        <dbReference type="ARBA" id="ARBA00023136"/>
    </source>
</evidence>
<keyword evidence="3 4" id="KW-0472">Membrane</keyword>
<dbReference type="STRING" id="3827.A0A1S3E1U4"/>
<dbReference type="OrthoDB" id="1728340at2759"/>
<dbReference type="GO" id="GO:0016020">
    <property type="term" value="C:membrane"/>
    <property type="evidence" value="ECO:0007669"/>
    <property type="project" value="InterPro"/>
</dbReference>